<reference evidence="1 2" key="1">
    <citation type="submission" date="2024-03" db="EMBL/GenBank/DDBJ databases">
        <title>The Acrasis kona genome and developmental transcriptomes reveal deep origins of eukaryotic multicellular pathways.</title>
        <authorList>
            <person name="Sheikh S."/>
            <person name="Fu C.-J."/>
            <person name="Brown M.W."/>
            <person name="Baldauf S.L."/>
        </authorList>
    </citation>
    <scope>NUCLEOTIDE SEQUENCE [LARGE SCALE GENOMIC DNA]</scope>
    <source>
        <strain evidence="1 2">ATCC MYA-3509</strain>
    </source>
</reference>
<keyword evidence="2" id="KW-1185">Reference proteome</keyword>
<dbReference type="AlphaFoldDB" id="A0AAW2Z8K1"/>
<protein>
    <submittedName>
        <fullName evidence="1">RpoC2</fullName>
    </submittedName>
</protein>
<name>A0AAW2Z8K1_9EUKA</name>
<dbReference type="Proteomes" id="UP001431209">
    <property type="component" value="Unassembled WGS sequence"/>
</dbReference>
<accession>A0AAW2Z8K1</accession>
<comment type="caution">
    <text evidence="1">The sequence shown here is derived from an EMBL/GenBank/DDBJ whole genome shotgun (WGS) entry which is preliminary data.</text>
</comment>
<sequence>MLLTDVVEKHRKEGVVKIPKEEQFKLIVSLYGEGGLHTNKLKDEVAKYFGVEYRYSYPEKPNLVSQYFDITEQEAAEYASQNFETLWKNYELRGTSDGFFIRKCDDGRYEFLSRERGGFYSQGNYGDKSEVINVMAGDIVHAIDNH</sequence>
<gene>
    <name evidence="1" type="ORF">AKO1_004234</name>
</gene>
<dbReference type="EMBL" id="JAOPGA020001122">
    <property type="protein sequence ID" value="KAL0485234.1"/>
    <property type="molecule type" value="Genomic_DNA"/>
</dbReference>
<proteinExistence type="predicted"/>
<evidence type="ECO:0000313" key="2">
    <source>
        <dbReference type="Proteomes" id="UP001431209"/>
    </source>
</evidence>
<organism evidence="1 2">
    <name type="scientific">Acrasis kona</name>
    <dbReference type="NCBI Taxonomy" id="1008807"/>
    <lineage>
        <taxon>Eukaryota</taxon>
        <taxon>Discoba</taxon>
        <taxon>Heterolobosea</taxon>
        <taxon>Tetramitia</taxon>
        <taxon>Eutetramitia</taxon>
        <taxon>Acrasidae</taxon>
        <taxon>Acrasis</taxon>
    </lineage>
</organism>
<evidence type="ECO:0000313" key="1">
    <source>
        <dbReference type="EMBL" id="KAL0485234.1"/>
    </source>
</evidence>